<evidence type="ECO:0000313" key="5">
    <source>
        <dbReference type="Proteomes" id="UP001501591"/>
    </source>
</evidence>
<feature type="transmembrane region" description="Helical" evidence="3">
    <location>
        <begin position="80"/>
        <end position="103"/>
    </location>
</feature>
<gene>
    <name evidence="4" type="ORF">GCM10022383_10430</name>
</gene>
<keyword evidence="5" id="KW-1185">Reference proteome</keyword>
<comment type="caution">
    <text evidence="4">The sequence shown here is derived from an EMBL/GenBank/DDBJ whole genome shotgun (WGS) entry which is preliminary data.</text>
</comment>
<feature type="region of interest" description="Disordered" evidence="2">
    <location>
        <begin position="115"/>
        <end position="155"/>
    </location>
</feature>
<feature type="transmembrane region" description="Helical" evidence="3">
    <location>
        <begin position="55"/>
        <end position="73"/>
    </location>
</feature>
<dbReference type="RefSeq" id="WP_344818467.1">
    <property type="nucleotide sequence ID" value="NZ_BAABCP010000001.1"/>
</dbReference>
<dbReference type="Proteomes" id="UP001501591">
    <property type="component" value="Unassembled WGS sequence"/>
</dbReference>
<keyword evidence="1" id="KW-0732">Signal</keyword>
<dbReference type="EMBL" id="BAABCP010000001">
    <property type="protein sequence ID" value="GAA3933821.1"/>
    <property type="molecule type" value="Genomic_DNA"/>
</dbReference>
<keyword evidence="3" id="KW-0472">Membrane</keyword>
<feature type="compositionally biased region" description="Acidic residues" evidence="2">
    <location>
        <begin position="124"/>
        <end position="135"/>
    </location>
</feature>
<evidence type="ECO:0000256" key="2">
    <source>
        <dbReference type="SAM" id="MobiDB-lite"/>
    </source>
</evidence>
<organism evidence="4 5">
    <name type="scientific">Microbacterium soli</name>
    <dbReference type="NCBI Taxonomy" id="446075"/>
    <lineage>
        <taxon>Bacteria</taxon>
        <taxon>Bacillati</taxon>
        <taxon>Actinomycetota</taxon>
        <taxon>Actinomycetes</taxon>
        <taxon>Micrococcales</taxon>
        <taxon>Microbacteriaceae</taxon>
        <taxon>Microbacterium</taxon>
    </lineage>
</organism>
<accession>A0ABP7N051</accession>
<dbReference type="InterPro" id="IPR029050">
    <property type="entry name" value="Immunoprotect_excell_Ig-like"/>
</dbReference>
<reference evidence="5" key="1">
    <citation type="journal article" date="2019" name="Int. J. Syst. Evol. Microbiol.">
        <title>The Global Catalogue of Microorganisms (GCM) 10K type strain sequencing project: providing services to taxonomists for standard genome sequencing and annotation.</title>
        <authorList>
            <consortium name="The Broad Institute Genomics Platform"/>
            <consortium name="The Broad Institute Genome Sequencing Center for Infectious Disease"/>
            <person name="Wu L."/>
            <person name="Ma J."/>
        </authorList>
    </citation>
    <scope>NUCLEOTIDE SEQUENCE [LARGE SCALE GENOMIC DNA]</scope>
    <source>
        <strain evidence="5">JCM 17024</strain>
    </source>
</reference>
<protein>
    <recommendedName>
        <fullName evidence="6">DUF4352 domain-containing protein</fullName>
    </recommendedName>
</protein>
<feature type="transmembrane region" description="Helical" evidence="3">
    <location>
        <begin position="31"/>
        <end position="49"/>
    </location>
</feature>
<feature type="region of interest" description="Disordered" evidence="2">
    <location>
        <begin position="1"/>
        <end position="21"/>
    </location>
</feature>
<keyword evidence="3" id="KW-1133">Transmembrane helix</keyword>
<sequence>MSVPNPPAASPAPQLPPVPPAGAPQAPKKNVLALIAMIIAIVGFIFACIPGALVVGWVLLPIAFVLSIISLFLKGSRKWMGVVGLIVAVVGTIIGFIVFFAVVATSFNDAFSSGETTVSQPLDEGTDAAESDDTAAESSDSAAEGTRENPYPLASQISNDDWTVVISSVNADGDSVVADANQFNDAAPEGSHYEIVTYTVTYTGDDKGLAAEVQLDAVTSAGNVVSSFDHTVMLSDSFGLDELYNGASATGSQAFAVPDGDAVLYRVTPGMFADEVFVKP</sequence>
<evidence type="ECO:0000313" key="4">
    <source>
        <dbReference type="EMBL" id="GAA3933821.1"/>
    </source>
</evidence>
<evidence type="ECO:0000256" key="3">
    <source>
        <dbReference type="SAM" id="Phobius"/>
    </source>
</evidence>
<keyword evidence="3" id="KW-0812">Transmembrane</keyword>
<name>A0ABP7N051_9MICO</name>
<evidence type="ECO:0000256" key="1">
    <source>
        <dbReference type="ARBA" id="ARBA00022729"/>
    </source>
</evidence>
<dbReference type="Gene3D" id="2.60.40.1240">
    <property type="match status" value="1"/>
</dbReference>
<proteinExistence type="predicted"/>
<evidence type="ECO:0008006" key="6">
    <source>
        <dbReference type="Google" id="ProtNLM"/>
    </source>
</evidence>